<feature type="domain" description="RCC1-like" evidence="4">
    <location>
        <begin position="3"/>
        <end position="358"/>
    </location>
</feature>
<dbReference type="EMBL" id="MNPJ01000025">
    <property type="protein sequence ID" value="OQS53766.1"/>
    <property type="molecule type" value="Genomic_DNA"/>
</dbReference>
<dbReference type="GO" id="GO:0005737">
    <property type="term" value="C:cytoplasm"/>
    <property type="evidence" value="ECO:0007669"/>
    <property type="project" value="TreeGrafter"/>
</dbReference>
<dbReference type="Pfam" id="PF25390">
    <property type="entry name" value="WD40_RLD"/>
    <property type="match status" value="1"/>
</dbReference>
<dbReference type="PROSITE" id="PS50012">
    <property type="entry name" value="RCC1_3"/>
    <property type="match status" value="4"/>
</dbReference>
<accession>A0A1W0E3F7</accession>
<evidence type="ECO:0000256" key="1">
    <source>
        <dbReference type="ARBA" id="ARBA00022658"/>
    </source>
</evidence>
<dbReference type="InterPro" id="IPR000408">
    <property type="entry name" value="Reg_chr_condens"/>
</dbReference>
<dbReference type="STRING" id="646526.A0A1W0E3F7"/>
<feature type="repeat" description="RCC1" evidence="3">
    <location>
        <begin position="215"/>
        <end position="263"/>
    </location>
</feature>
<dbReference type="OrthoDB" id="61110at2759"/>
<reference evidence="5 6" key="1">
    <citation type="journal article" date="2017" name="Environ. Microbiol.">
        <title>Decay of the glycolytic pathway and adaptation to intranuclear parasitism within Enterocytozoonidae microsporidia.</title>
        <authorList>
            <person name="Wiredu Boakye D."/>
            <person name="Jaroenlak P."/>
            <person name="Prachumwat A."/>
            <person name="Williams T.A."/>
            <person name="Bateman K.S."/>
            <person name="Itsathitphaisarn O."/>
            <person name="Sritunyalucksana K."/>
            <person name="Paszkiewicz K.H."/>
            <person name="Moore K.A."/>
            <person name="Stentiford G.D."/>
            <person name="Williams B.A."/>
        </authorList>
    </citation>
    <scope>NUCLEOTIDE SEQUENCE [LARGE SCALE GENOMIC DNA]</scope>
    <source>
        <strain evidence="5 6">TH1</strain>
    </source>
</reference>
<dbReference type="Gene3D" id="2.130.10.30">
    <property type="entry name" value="Regulator of chromosome condensation 1/beta-lactamase-inhibitor protein II"/>
    <property type="match status" value="1"/>
</dbReference>
<dbReference type="PANTHER" id="PTHR45982:SF1">
    <property type="entry name" value="REGULATOR OF CHROMOSOME CONDENSATION"/>
    <property type="match status" value="1"/>
</dbReference>
<dbReference type="InterPro" id="IPR009091">
    <property type="entry name" value="RCC1/BLIP-II"/>
</dbReference>
<gene>
    <name evidence="5" type="primary">pim1</name>
    <name evidence="5" type="ORF">EHP00_1251</name>
</gene>
<sequence>MALYGFGSNIMGQLGLEGDEVFFDTPIEIKQFRNKKIIKIACGKMHSLVLCENNELYSWGVNDDYALGREGVEDEGVMRIDFKDEISDICAGASFSAILTNKGSVFICGTFKSTNGVFGFSRDEKFGVGFHRLQIKGIKSIGAGSNHLLMIHRNGDIFSVGANESFQLGRKHRIRNEKYVLIPHPISSQKNREENYNFVKAVGGAHHSFAINVISQGFGWGSNCNGQLGTGTFLSEDLKHKLEIENIDQIECGYNHTILLTKEKKLYGCGDNAQFQLSKEGEILKGFQILTNLTFDEIKSGGDFIVVRRKNKLFCRGINVECECGQPNTKGEINDFTEVKFSFKNIVKYACGGNFTLVYTEK</sequence>
<name>A0A1W0E3F7_9MICR</name>
<keyword evidence="1" id="KW-0344">Guanine-nucleotide releasing factor</keyword>
<evidence type="ECO:0000313" key="6">
    <source>
        <dbReference type="Proteomes" id="UP000192758"/>
    </source>
</evidence>
<evidence type="ECO:0000259" key="4">
    <source>
        <dbReference type="Pfam" id="PF25390"/>
    </source>
</evidence>
<proteinExistence type="predicted"/>
<comment type="caution">
    <text evidence="5">The sequence shown here is derived from an EMBL/GenBank/DDBJ whole genome shotgun (WGS) entry which is preliminary data.</text>
</comment>
<keyword evidence="6" id="KW-1185">Reference proteome</keyword>
<dbReference type="Proteomes" id="UP000192758">
    <property type="component" value="Unassembled WGS sequence"/>
</dbReference>
<dbReference type="PANTHER" id="PTHR45982">
    <property type="entry name" value="REGULATOR OF CHROMOSOME CONDENSATION"/>
    <property type="match status" value="1"/>
</dbReference>
<organism evidence="5 6">
    <name type="scientific">Ecytonucleospora hepatopenaei</name>
    <dbReference type="NCBI Taxonomy" id="646526"/>
    <lineage>
        <taxon>Eukaryota</taxon>
        <taxon>Fungi</taxon>
        <taxon>Fungi incertae sedis</taxon>
        <taxon>Microsporidia</taxon>
        <taxon>Enterocytozoonidae</taxon>
        <taxon>Ecytonucleospora</taxon>
    </lineage>
</organism>
<evidence type="ECO:0000313" key="5">
    <source>
        <dbReference type="EMBL" id="OQS53766.1"/>
    </source>
</evidence>
<evidence type="ECO:0000256" key="2">
    <source>
        <dbReference type="ARBA" id="ARBA00022737"/>
    </source>
</evidence>
<dbReference type="SUPFAM" id="SSF50985">
    <property type="entry name" value="RCC1/BLIP-II"/>
    <property type="match status" value="2"/>
</dbReference>
<dbReference type="PROSITE" id="PS00626">
    <property type="entry name" value="RCC1_2"/>
    <property type="match status" value="2"/>
</dbReference>
<evidence type="ECO:0000256" key="3">
    <source>
        <dbReference type="PROSITE-ProRule" id="PRU00235"/>
    </source>
</evidence>
<keyword evidence="2" id="KW-0677">Repeat</keyword>
<dbReference type="GO" id="GO:0005085">
    <property type="term" value="F:guanyl-nucleotide exchange factor activity"/>
    <property type="evidence" value="ECO:0007669"/>
    <property type="project" value="TreeGrafter"/>
</dbReference>
<feature type="repeat" description="RCC1" evidence="3">
    <location>
        <begin position="1"/>
        <end position="53"/>
    </location>
</feature>
<dbReference type="AlphaFoldDB" id="A0A1W0E3F7"/>
<dbReference type="InterPro" id="IPR051553">
    <property type="entry name" value="Ran_GTPase-activating"/>
</dbReference>
<dbReference type="PRINTS" id="PR00633">
    <property type="entry name" value="RCCNDNSATION"/>
</dbReference>
<dbReference type="VEuPathDB" id="MicrosporidiaDB:EHP00_1251"/>
<dbReference type="InterPro" id="IPR058923">
    <property type="entry name" value="RCC1-like_dom"/>
</dbReference>
<feature type="repeat" description="RCC1" evidence="3">
    <location>
        <begin position="155"/>
        <end position="214"/>
    </location>
</feature>
<feature type="repeat" description="RCC1" evidence="3">
    <location>
        <begin position="54"/>
        <end position="102"/>
    </location>
</feature>
<protein>
    <submittedName>
        <fullName evidence="5">Pim1</fullName>
    </submittedName>
</protein>